<feature type="transmembrane region" description="Helical" evidence="6">
    <location>
        <begin position="96"/>
        <end position="115"/>
    </location>
</feature>
<accession>A0A0C2SK93</accession>
<dbReference type="InterPro" id="IPR020846">
    <property type="entry name" value="MFS_dom"/>
</dbReference>
<keyword evidence="5 6" id="KW-0472">Membrane</keyword>
<evidence type="ECO:0000256" key="2">
    <source>
        <dbReference type="ARBA" id="ARBA00022448"/>
    </source>
</evidence>
<dbReference type="GO" id="GO:0016020">
    <property type="term" value="C:membrane"/>
    <property type="evidence" value="ECO:0007669"/>
    <property type="project" value="UniProtKB-SubCell"/>
</dbReference>
<feature type="transmembrane region" description="Helical" evidence="6">
    <location>
        <begin position="156"/>
        <end position="176"/>
    </location>
</feature>
<dbReference type="HOGENOM" id="CLU_001265_0_1_1"/>
<evidence type="ECO:0000313" key="9">
    <source>
        <dbReference type="Proteomes" id="UP000054549"/>
    </source>
</evidence>
<feature type="transmembrane region" description="Helical" evidence="6">
    <location>
        <begin position="376"/>
        <end position="401"/>
    </location>
</feature>
<dbReference type="Proteomes" id="UP000054549">
    <property type="component" value="Unassembled WGS sequence"/>
</dbReference>
<evidence type="ECO:0000256" key="5">
    <source>
        <dbReference type="ARBA" id="ARBA00023136"/>
    </source>
</evidence>
<dbReference type="OrthoDB" id="9971669at2759"/>
<dbReference type="InterPro" id="IPR036259">
    <property type="entry name" value="MFS_trans_sf"/>
</dbReference>
<dbReference type="SUPFAM" id="SSF103473">
    <property type="entry name" value="MFS general substrate transporter"/>
    <property type="match status" value="1"/>
</dbReference>
<dbReference type="EMBL" id="KN818257">
    <property type="protein sequence ID" value="KIL63620.1"/>
    <property type="molecule type" value="Genomic_DNA"/>
</dbReference>
<feature type="domain" description="Major facilitator superfamily (MFS) profile" evidence="7">
    <location>
        <begin position="29"/>
        <end position="470"/>
    </location>
</feature>
<name>A0A0C2SK93_AMAMK</name>
<evidence type="ECO:0000256" key="6">
    <source>
        <dbReference type="SAM" id="Phobius"/>
    </source>
</evidence>
<protein>
    <recommendedName>
        <fullName evidence="7">Major facilitator superfamily (MFS) profile domain-containing protein</fullName>
    </recommendedName>
</protein>
<dbReference type="Pfam" id="PF07690">
    <property type="entry name" value="MFS_1"/>
    <property type="match status" value="1"/>
</dbReference>
<dbReference type="GO" id="GO:0022857">
    <property type="term" value="F:transmembrane transporter activity"/>
    <property type="evidence" value="ECO:0007669"/>
    <property type="project" value="InterPro"/>
</dbReference>
<reference evidence="8 9" key="1">
    <citation type="submission" date="2014-04" db="EMBL/GenBank/DDBJ databases">
        <title>Evolutionary Origins and Diversification of the Mycorrhizal Mutualists.</title>
        <authorList>
            <consortium name="DOE Joint Genome Institute"/>
            <consortium name="Mycorrhizal Genomics Consortium"/>
            <person name="Kohler A."/>
            <person name="Kuo A."/>
            <person name="Nagy L.G."/>
            <person name="Floudas D."/>
            <person name="Copeland A."/>
            <person name="Barry K.W."/>
            <person name="Cichocki N."/>
            <person name="Veneault-Fourrey C."/>
            <person name="LaButti K."/>
            <person name="Lindquist E.A."/>
            <person name="Lipzen A."/>
            <person name="Lundell T."/>
            <person name="Morin E."/>
            <person name="Murat C."/>
            <person name="Riley R."/>
            <person name="Ohm R."/>
            <person name="Sun H."/>
            <person name="Tunlid A."/>
            <person name="Henrissat B."/>
            <person name="Grigoriev I.V."/>
            <person name="Hibbett D.S."/>
            <person name="Martin F."/>
        </authorList>
    </citation>
    <scope>NUCLEOTIDE SEQUENCE [LARGE SCALE GENOMIC DNA]</scope>
    <source>
        <strain evidence="8 9">Koide BX008</strain>
    </source>
</reference>
<dbReference type="AlphaFoldDB" id="A0A0C2SK93"/>
<dbReference type="PROSITE" id="PS50850">
    <property type="entry name" value="MFS"/>
    <property type="match status" value="1"/>
</dbReference>
<evidence type="ECO:0000256" key="3">
    <source>
        <dbReference type="ARBA" id="ARBA00022692"/>
    </source>
</evidence>
<feature type="transmembrane region" description="Helical" evidence="6">
    <location>
        <begin position="445"/>
        <end position="467"/>
    </location>
</feature>
<evidence type="ECO:0000256" key="4">
    <source>
        <dbReference type="ARBA" id="ARBA00022989"/>
    </source>
</evidence>
<sequence length="508" mass="56407">MSEVTQTLDRTSRARALEKTVLRKLDCRILPAVTILYLVSFLDRSNIGNAKIAGLEKDLHLHGTQFNTSLAVFFITYILSEIPSNIVMKKFKPNRWLGFLVAAWGLVTTLTGLTQNFAGLVAIRLLLGLLEGGLVPGVVLYLSCMYKRHELQFRIGIFYAAASLSGAFGGLLASGIVQMDGVLKLAGWRWIFILEGIATTILSIMTIFVLPCDVASAKFLTKEEKDYALWRLKQDDELPSIDHLHGTPKSDAIELRVTSYESPISDPMSEHEEFEWRELRRGIFDIQTWLNGLSFFGFITSLYSFSYFFPTIVSGLGYSGYQAQLHTVPPYVLAVVLTVAVSALSDRVKLRGPFVLVLLPLTMIGYIIAIESKTNTARYIGSCLIAAGTYASVPCILTAAANNSSGHYKRATSTAVQTALANASGFIATFIYTPDQMPRYQKGHTIALACVVFAWFMSAVQVLHCLWENKARREGRRDSNIAKYRVLLNARLTKAPIGDRHPDFMFTP</sequence>
<dbReference type="PANTHER" id="PTHR43791:SF67">
    <property type="entry name" value="TRANSPORTER, PUTATIVE (AFU_ORTHOLOGUE AFUA_3G04010)-RELATED"/>
    <property type="match status" value="1"/>
</dbReference>
<evidence type="ECO:0000313" key="8">
    <source>
        <dbReference type="EMBL" id="KIL63620.1"/>
    </source>
</evidence>
<keyword evidence="2" id="KW-0813">Transport</keyword>
<keyword evidence="4 6" id="KW-1133">Transmembrane helix</keyword>
<dbReference type="PANTHER" id="PTHR43791">
    <property type="entry name" value="PERMEASE-RELATED"/>
    <property type="match status" value="1"/>
</dbReference>
<dbReference type="Gene3D" id="1.20.1250.20">
    <property type="entry name" value="MFS general substrate transporter like domains"/>
    <property type="match status" value="2"/>
</dbReference>
<gene>
    <name evidence="8" type="ORF">M378DRAFT_164300</name>
</gene>
<feature type="transmembrane region" description="Helical" evidence="6">
    <location>
        <begin position="413"/>
        <end position="433"/>
    </location>
</feature>
<feature type="transmembrane region" description="Helical" evidence="6">
    <location>
        <begin position="289"/>
        <end position="308"/>
    </location>
</feature>
<dbReference type="InterPro" id="IPR011701">
    <property type="entry name" value="MFS"/>
</dbReference>
<dbReference type="InParanoid" id="A0A0C2SK93"/>
<feature type="transmembrane region" description="Helical" evidence="6">
    <location>
        <begin position="328"/>
        <end position="345"/>
    </location>
</feature>
<dbReference type="FunFam" id="1.20.1250.20:FF:000068">
    <property type="entry name" value="MFS general substrate transporter"/>
    <property type="match status" value="1"/>
</dbReference>
<feature type="transmembrane region" description="Helical" evidence="6">
    <location>
        <begin position="188"/>
        <end position="210"/>
    </location>
</feature>
<dbReference type="STRING" id="946122.A0A0C2SK93"/>
<comment type="subcellular location">
    <subcellularLocation>
        <location evidence="1">Membrane</location>
        <topology evidence="1">Multi-pass membrane protein</topology>
    </subcellularLocation>
</comment>
<evidence type="ECO:0000259" key="7">
    <source>
        <dbReference type="PROSITE" id="PS50850"/>
    </source>
</evidence>
<evidence type="ECO:0000256" key="1">
    <source>
        <dbReference type="ARBA" id="ARBA00004141"/>
    </source>
</evidence>
<feature type="transmembrane region" description="Helical" evidence="6">
    <location>
        <begin position="121"/>
        <end position="144"/>
    </location>
</feature>
<dbReference type="FunFam" id="1.20.1250.20:FF:000034">
    <property type="entry name" value="MFS general substrate transporter"/>
    <property type="match status" value="1"/>
</dbReference>
<dbReference type="FunCoup" id="A0A0C2SK93">
    <property type="interactions" value="93"/>
</dbReference>
<keyword evidence="3 6" id="KW-0812">Transmembrane</keyword>
<keyword evidence="9" id="KW-1185">Reference proteome</keyword>
<proteinExistence type="predicted"/>
<organism evidence="8 9">
    <name type="scientific">Amanita muscaria (strain Koide BX008)</name>
    <dbReference type="NCBI Taxonomy" id="946122"/>
    <lineage>
        <taxon>Eukaryota</taxon>
        <taxon>Fungi</taxon>
        <taxon>Dikarya</taxon>
        <taxon>Basidiomycota</taxon>
        <taxon>Agaricomycotina</taxon>
        <taxon>Agaricomycetes</taxon>
        <taxon>Agaricomycetidae</taxon>
        <taxon>Agaricales</taxon>
        <taxon>Pluteineae</taxon>
        <taxon>Amanitaceae</taxon>
        <taxon>Amanita</taxon>
    </lineage>
</organism>
<feature type="transmembrane region" description="Helical" evidence="6">
    <location>
        <begin position="352"/>
        <end position="370"/>
    </location>
</feature>